<dbReference type="GO" id="GO:0005524">
    <property type="term" value="F:ATP binding"/>
    <property type="evidence" value="ECO:0007669"/>
    <property type="project" value="InterPro"/>
</dbReference>
<dbReference type="InterPro" id="IPR034139">
    <property type="entry name" value="TOPRIM_OLD"/>
</dbReference>
<name>A0AAE4CR48_9ACTN</name>
<dbReference type="PANTHER" id="PTHR43581">
    <property type="entry name" value="ATP/GTP PHOSPHATASE"/>
    <property type="match status" value="1"/>
</dbReference>
<dbReference type="GO" id="GO:0004519">
    <property type="term" value="F:endonuclease activity"/>
    <property type="evidence" value="ECO:0007669"/>
    <property type="project" value="UniProtKB-KW"/>
</dbReference>
<comment type="caution">
    <text evidence="4">The sequence shown here is derived from an EMBL/GenBank/DDBJ whole genome shotgun (WGS) entry which is preliminary data.</text>
</comment>
<dbReference type="Pfam" id="PF13304">
    <property type="entry name" value="AAA_21"/>
    <property type="match status" value="1"/>
</dbReference>
<accession>A0AAE4CR48</accession>
<feature type="domain" description="Endonuclease GajA/Old nuclease/RecF-like AAA" evidence="1">
    <location>
        <begin position="1"/>
        <end position="49"/>
    </location>
</feature>
<feature type="domain" description="ATPase AAA-type core" evidence="2">
    <location>
        <begin position="197"/>
        <end position="310"/>
    </location>
</feature>
<dbReference type="Pfam" id="PF13175">
    <property type="entry name" value="AAA_15"/>
    <property type="match status" value="1"/>
</dbReference>
<dbReference type="AlphaFoldDB" id="A0AAE4CR48"/>
<sequence length="537" mass="58277">MRLRHVHIENYSRLPAIDLEIRRHAVIVGRNDAGKTSILRCLNYLLGSTMSQLYGGMKISDLADPIRAFVVRARLCDFADEERALFPDEISIDMAGEASLLIELRAEILAGEDVLSIRRYFPESGHARQPTRDQLNAIGWRYLPAARNGGKDILDGRDGALKTLLGGVDLTDELDHLSEAIFEFDSVLSSSPALEQLRRLLAQQLNEALPDGLVDSDLEIRSVVSAGDLLRAVAFYVKDGVHSRLITEQSDGLNALIAMACFDLAMAGANVVAIDEPETHLHPASQRALASLLAKGGNQKVIATHSPAIVQRFDPDDVIAFSPGKECRQLALGMVSAYDKTMAHWWTSSRLEPLTAKTLVLVEGVADRVILEAAFEAVHFNADGAGVSIVELGGAESFSAVYRLFGPQGFGIGITGLVDEDHEENWASVMGVDVSLLPDLGIMVARADLEHEYVDALGPSIVVQKLIDAGVLLPDKLMRDVGAMDVASVSSQGIRGFCGKSKRKVYSALAVAPLIEERHVSIMRGVRDLIGFLMKGR</sequence>
<keyword evidence="4" id="KW-0255">Endonuclease</keyword>
<dbReference type="InterPro" id="IPR027417">
    <property type="entry name" value="P-loop_NTPase"/>
</dbReference>
<dbReference type="InterPro" id="IPR003959">
    <property type="entry name" value="ATPase_AAA_core"/>
</dbReference>
<keyword evidence="4" id="KW-0378">Hydrolase</keyword>
<keyword evidence="5" id="KW-1185">Reference proteome</keyword>
<evidence type="ECO:0000313" key="5">
    <source>
        <dbReference type="Proteomes" id="UP001183629"/>
    </source>
</evidence>
<gene>
    <name evidence="4" type="ORF">J2S44_002686</name>
</gene>
<dbReference type="InterPro" id="IPR041685">
    <property type="entry name" value="AAA_GajA/Old/RecF-like"/>
</dbReference>
<dbReference type="Pfam" id="PF20469">
    <property type="entry name" value="OLD-like_TOPRIM"/>
    <property type="match status" value="1"/>
</dbReference>
<dbReference type="EMBL" id="JAVDYC010000001">
    <property type="protein sequence ID" value="MDR7322436.1"/>
    <property type="molecule type" value="Genomic_DNA"/>
</dbReference>
<dbReference type="PANTHER" id="PTHR43581:SF4">
    <property type="entry name" value="ATP_GTP PHOSPHATASE"/>
    <property type="match status" value="1"/>
</dbReference>
<reference evidence="4 5" key="1">
    <citation type="submission" date="2023-07" db="EMBL/GenBank/DDBJ databases">
        <title>Sequencing the genomes of 1000 actinobacteria strains.</title>
        <authorList>
            <person name="Klenk H.-P."/>
        </authorList>
    </citation>
    <scope>NUCLEOTIDE SEQUENCE [LARGE SCALE GENOMIC DNA]</scope>
    <source>
        <strain evidence="4 5">DSM 44711</strain>
    </source>
</reference>
<evidence type="ECO:0000259" key="2">
    <source>
        <dbReference type="Pfam" id="PF13304"/>
    </source>
</evidence>
<evidence type="ECO:0000313" key="4">
    <source>
        <dbReference type="EMBL" id="MDR7322436.1"/>
    </source>
</evidence>
<dbReference type="GO" id="GO:0016887">
    <property type="term" value="F:ATP hydrolysis activity"/>
    <property type="evidence" value="ECO:0007669"/>
    <property type="project" value="InterPro"/>
</dbReference>
<proteinExistence type="predicted"/>
<evidence type="ECO:0000259" key="1">
    <source>
        <dbReference type="Pfam" id="PF13175"/>
    </source>
</evidence>
<dbReference type="SUPFAM" id="SSF52540">
    <property type="entry name" value="P-loop containing nucleoside triphosphate hydrolases"/>
    <property type="match status" value="1"/>
</dbReference>
<keyword evidence="4" id="KW-0540">Nuclease</keyword>
<dbReference type="RefSeq" id="WP_310412828.1">
    <property type="nucleotide sequence ID" value="NZ_JAVDYC010000001.1"/>
</dbReference>
<protein>
    <submittedName>
        <fullName evidence="4">ATP-dependent endonuclease of OLD family</fullName>
    </submittedName>
</protein>
<dbReference type="Proteomes" id="UP001183629">
    <property type="component" value="Unassembled WGS sequence"/>
</dbReference>
<dbReference type="Gene3D" id="3.40.50.300">
    <property type="entry name" value="P-loop containing nucleotide triphosphate hydrolases"/>
    <property type="match status" value="1"/>
</dbReference>
<dbReference type="InterPro" id="IPR051396">
    <property type="entry name" value="Bact_Antivir_Def_Nuclease"/>
</dbReference>
<organism evidence="4 5">
    <name type="scientific">Catenuloplanes niger</name>
    <dbReference type="NCBI Taxonomy" id="587534"/>
    <lineage>
        <taxon>Bacteria</taxon>
        <taxon>Bacillati</taxon>
        <taxon>Actinomycetota</taxon>
        <taxon>Actinomycetes</taxon>
        <taxon>Micromonosporales</taxon>
        <taxon>Micromonosporaceae</taxon>
        <taxon>Catenuloplanes</taxon>
    </lineage>
</organism>
<feature type="domain" description="OLD protein-like TOPRIM" evidence="3">
    <location>
        <begin position="356"/>
        <end position="421"/>
    </location>
</feature>
<evidence type="ECO:0000259" key="3">
    <source>
        <dbReference type="Pfam" id="PF20469"/>
    </source>
</evidence>